<accession>A0ABX8RQL2</accession>
<keyword evidence="2" id="KW-1185">Reference proteome</keyword>
<dbReference type="RefSeq" id="WP_218472737.1">
    <property type="nucleotide sequence ID" value="NZ_BAABJN010000009.1"/>
</dbReference>
<evidence type="ECO:0000313" key="1">
    <source>
        <dbReference type="EMBL" id="QXN91888.1"/>
    </source>
</evidence>
<evidence type="ECO:0000313" key="2">
    <source>
        <dbReference type="Proteomes" id="UP000694257"/>
    </source>
</evidence>
<sequence length="124" mass="14177">MSVEATDVADSDYVYIAVLTDLFIDGERNEIDNAEFDTPAEAERWAEQQLRSAVATGDGTYRRADLAFAYRDDWESYKDGGFFDDTVIARIEDDNIISRAEWDGTAGTVTWQTDREFTWDGYNF</sequence>
<name>A0ABX8RQL2_NOCIO</name>
<protein>
    <submittedName>
        <fullName evidence="1">Uncharacterized protein</fullName>
    </submittedName>
</protein>
<reference evidence="1 2" key="1">
    <citation type="submission" date="2021-07" db="EMBL/GenBank/DDBJ databases">
        <title>Whole Genome Sequence of Nocardia Iowensis.</title>
        <authorList>
            <person name="Lamm A."/>
            <person name="Collins-Fairclough A.M."/>
            <person name="Bunk B."/>
            <person name="Sproer C."/>
        </authorList>
    </citation>
    <scope>NUCLEOTIDE SEQUENCE [LARGE SCALE GENOMIC DNA]</scope>
    <source>
        <strain evidence="1 2">NRRL 5646</strain>
    </source>
</reference>
<dbReference type="EMBL" id="CP078145">
    <property type="protein sequence ID" value="QXN91888.1"/>
    <property type="molecule type" value="Genomic_DNA"/>
</dbReference>
<proteinExistence type="predicted"/>
<organism evidence="1 2">
    <name type="scientific">Nocardia iowensis</name>
    <dbReference type="NCBI Taxonomy" id="204891"/>
    <lineage>
        <taxon>Bacteria</taxon>
        <taxon>Bacillati</taxon>
        <taxon>Actinomycetota</taxon>
        <taxon>Actinomycetes</taxon>
        <taxon>Mycobacteriales</taxon>
        <taxon>Nocardiaceae</taxon>
        <taxon>Nocardia</taxon>
    </lineage>
</organism>
<dbReference type="Proteomes" id="UP000694257">
    <property type="component" value="Chromosome"/>
</dbReference>
<gene>
    <name evidence="1" type="ORF">KV110_01460</name>
</gene>